<dbReference type="Pfam" id="PF00959">
    <property type="entry name" value="Phage_lysozyme"/>
    <property type="match status" value="1"/>
</dbReference>
<keyword evidence="8" id="KW-1185">Reference proteome</keyword>
<dbReference type="GO" id="GO:0009253">
    <property type="term" value="P:peptidoglycan catabolic process"/>
    <property type="evidence" value="ECO:0007669"/>
    <property type="project" value="InterPro"/>
</dbReference>
<dbReference type="InterPro" id="IPR002196">
    <property type="entry name" value="Glyco_hydro_24"/>
</dbReference>
<dbReference type="CDD" id="cd16901">
    <property type="entry name" value="lyz_P1"/>
    <property type="match status" value="1"/>
</dbReference>
<dbReference type="EC" id="3.2.1.17" evidence="6"/>
<dbReference type="Proteomes" id="UP000295414">
    <property type="component" value="Unassembled WGS sequence"/>
</dbReference>
<keyword evidence="2 6" id="KW-0929">Antimicrobial</keyword>
<organism evidence="7 8">
    <name type="scientific">Thermomonas haemolytica</name>
    <dbReference type="NCBI Taxonomy" id="141949"/>
    <lineage>
        <taxon>Bacteria</taxon>
        <taxon>Pseudomonadati</taxon>
        <taxon>Pseudomonadota</taxon>
        <taxon>Gammaproteobacteria</taxon>
        <taxon>Lysobacterales</taxon>
        <taxon>Lysobacteraceae</taxon>
        <taxon>Thermomonas</taxon>
    </lineage>
</organism>
<evidence type="ECO:0000256" key="4">
    <source>
        <dbReference type="ARBA" id="ARBA00022801"/>
    </source>
</evidence>
<dbReference type="GO" id="GO:0042742">
    <property type="term" value="P:defense response to bacterium"/>
    <property type="evidence" value="ECO:0007669"/>
    <property type="project" value="UniProtKB-KW"/>
</dbReference>
<accession>A0A4R3NFA4</accession>
<keyword evidence="5 6" id="KW-0326">Glycosidase</keyword>
<evidence type="ECO:0000256" key="2">
    <source>
        <dbReference type="ARBA" id="ARBA00022529"/>
    </source>
</evidence>
<dbReference type="GO" id="GO:0016998">
    <property type="term" value="P:cell wall macromolecule catabolic process"/>
    <property type="evidence" value="ECO:0007669"/>
    <property type="project" value="InterPro"/>
</dbReference>
<evidence type="ECO:0000256" key="5">
    <source>
        <dbReference type="ARBA" id="ARBA00023295"/>
    </source>
</evidence>
<dbReference type="SUPFAM" id="SSF53955">
    <property type="entry name" value="Lysozyme-like"/>
    <property type="match status" value="1"/>
</dbReference>
<evidence type="ECO:0000256" key="6">
    <source>
        <dbReference type="RuleBase" id="RU003788"/>
    </source>
</evidence>
<evidence type="ECO:0000313" key="7">
    <source>
        <dbReference type="EMBL" id="TCT25919.1"/>
    </source>
</evidence>
<proteinExistence type="inferred from homology"/>
<reference evidence="7 8" key="1">
    <citation type="submission" date="2019-03" db="EMBL/GenBank/DDBJ databases">
        <title>Genomic Encyclopedia of Type Strains, Phase IV (KMG-IV): sequencing the most valuable type-strain genomes for metagenomic binning, comparative biology and taxonomic classification.</title>
        <authorList>
            <person name="Goeker M."/>
        </authorList>
    </citation>
    <scope>NUCLEOTIDE SEQUENCE [LARGE SCALE GENOMIC DNA]</scope>
    <source>
        <strain evidence="7 8">DSM 13605</strain>
    </source>
</reference>
<dbReference type="PANTHER" id="PTHR38107">
    <property type="match status" value="1"/>
</dbReference>
<name>A0A4R3NFA4_9GAMM</name>
<comment type="caution">
    <text evidence="7">The sequence shown here is derived from an EMBL/GenBank/DDBJ whole genome shotgun (WGS) entry which is preliminary data.</text>
</comment>
<evidence type="ECO:0000256" key="1">
    <source>
        <dbReference type="ARBA" id="ARBA00000632"/>
    </source>
</evidence>
<keyword evidence="4 6" id="KW-0378">Hydrolase</keyword>
<evidence type="ECO:0000256" key="3">
    <source>
        <dbReference type="ARBA" id="ARBA00022638"/>
    </source>
</evidence>
<gene>
    <name evidence="7" type="ORF">EDC34_101245</name>
</gene>
<comment type="catalytic activity">
    <reaction evidence="1 6">
        <text>Hydrolysis of (1-&gt;4)-beta-linkages between N-acetylmuramic acid and N-acetyl-D-glucosamine residues in a peptidoglycan and between N-acetyl-D-glucosamine residues in chitodextrins.</text>
        <dbReference type="EC" id="3.2.1.17"/>
    </reaction>
</comment>
<protein>
    <recommendedName>
        <fullName evidence="6">Lysozyme</fullName>
        <ecNumber evidence="6">3.2.1.17</ecNumber>
    </recommendedName>
</protein>
<dbReference type="RefSeq" id="WP_114959041.1">
    <property type="nucleotide sequence ID" value="NZ_QLKV01000001.1"/>
</dbReference>
<dbReference type="HAMAP" id="MF_04110">
    <property type="entry name" value="ENDOLYSIN_T4"/>
    <property type="match status" value="1"/>
</dbReference>
<dbReference type="AlphaFoldDB" id="A0A4R3NFA4"/>
<comment type="similarity">
    <text evidence="6">Belongs to the glycosyl hydrolase 24 family.</text>
</comment>
<dbReference type="GO" id="GO:0031640">
    <property type="term" value="P:killing of cells of another organism"/>
    <property type="evidence" value="ECO:0007669"/>
    <property type="project" value="UniProtKB-KW"/>
</dbReference>
<keyword evidence="3 6" id="KW-0081">Bacteriolytic enzyme</keyword>
<dbReference type="InterPro" id="IPR023346">
    <property type="entry name" value="Lysozyme-like_dom_sf"/>
</dbReference>
<dbReference type="GO" id="GO:0003796">
    <property type="term" value="F:lysozyme activity"/>
    <property type="evidence" value="ECO:0007669"/>
    <property type="project" value="UniProtKB-EC"/>
</dbReference>
<dbReference type="InterPro" id="IPR023347">
    <property type="entry name" value="Lysozyme_dom_sf"/>
</dbReference>
<dbReference type="InterPro" id="IPR034690">
    <property type="entry name" value="Endolysin_T4_type"/>
</dbReference>
<sequence>MSPPLRPRLLPAFLTVSAAALIGVAVHEGYRETAYRDPVGIPTVGFGATVHADGATPVQMGDRLPPVRALITLGAHVGRTEQVLRQCIGPVPLAQHEWDAYVSLAYNVGATRICSSTIVRLLHQTPPDYAGACRQIGRWVYAGGRRLPGLEARRAAEMRLCLGEEAAP</sequence>
<evidence type="ECO:0000313" key="8">
    <source>
        <dbReference type="Proteomes" id="UP000295414"/>
    </source>
</evidence>
<dbReference type="InterPro" id="IPR051018">
    <property type="entry name" value="Bacteriophage_GH24"/>
</dbReference>
<dbReference type="Gene3D" id="1.10.530.40">
    <property type="match status" value="1"/>
</dbReference>
<dbReference type="EMBL" id="SMAP01000001">
    <property type="protein sequence ID" value="TCT25919.1"/>
    <property type="molecule type" value="Genomic_DNA"/>
</dbReference>
<dbReference type="PANTHER" id="PTHR38107:SF3">
    <property type="entry name" value="LYSOZYME RRRD-RELATED"/>
    <property type="match status" value="1"/>
</dbReference>